<proteinExistence type="predicted"/>
<sequence>MNKCYCSLLNARVAFCAALSVRECLCFVYVKHVIFMCLWRFTQQVFVNFK</sequence>
<protein>
    <submittedName>
        <fullName evidence="1">Uncharacterized protein</fullName>
    </submittedName>
</protein>
<accession>A0A133NMC8</accession>
<name>A0A133NMC8_GARVA</name>
<evidence type="ECO:0000313" key="2">
    <source>
        <dbReference type="Proteomes" id="UP000070558"/>
    </source>
</evidence>
<dbReference type="AlphaFoldDB" id="A0A133NMC8"/>
<evidence type="ECO:0000313" key="1">
    <source>
        <dbReference type="EMBL" id="KXA17442.1"/>
    </source>
</evidence>
<dbReference type="EMBL" id="LRQA01000056">
    <property type="protein sequence ID" value="KXA17442.1"/>
    <property type="molecule type" value="Genomic_DNA"/>
</dbReference>
<reference evidence="1 2" key="1">
    <citation type="submission" date="2016-01" db="EMBL/GenBank/DDBJ databases">
        <authorList>
            <person name="Oliw E.H."/>
        </authorList>
    </citation>
    <scope>NUCLEOTIDE SEQUENCE [LARGE SCALE GENOMIC DNA]</scope>
    <source>
        <strain evidence="1 2">GED7760B</strain>
    </source>
</reference>
<gene>
    <name evidence="1" type="ORF">HMPREF3216_01161</name>
</gene>
<organism evidence="1 2">
    <name type="scientific">Gardnerella vaginalis</name>
    <dbReference type="NCBI Taxonomy" id="2702"/>
    <lineage>
        <taxon>Bacteria</taxon>
        <taxon>Bacillati</taxon>
        <taxon>Actinomycetota</taxon>
        <taxon>Actinomycetes</taxon>
        <taxon>Bifidobacteriales</taxon>
        <taxon>Bifidobacteriaceae</taxon>
        <taxon>Gardnerella</taxon>
    </lineage>
</organism>
<dbReference type="PATRIC" id="fig|2702.99.peg.1133"/>
<dbReference type="Proteomes" id="UP000070558">
    <property type="component" value="Unassembled WGS sequence"/>
</dbReference>
<comment type="caution">
    <text evidence="1">The sequence shown here is derived from an EMBL/GenBank/DDBJ whole genome shotgun (WGS) entry which is preliminary data.</text>
</comment>